<dbReference type="Proteomes" id="UP000324222">
    <property type="component" value="Unassembled WGS sequence"/>
</dbReference>
<feature type="compositionally biased region" description="Polar residues" evidence="1">
    <location>
        <begin position="1"/>
        <end position="15"/>
    </location>
</feature>
<name>A0A5B7FLE4_PORTR</name>
<dbReference type="AlphaFoldDB" id="A0A5B7FLE4"/>
<evidence type="ECO:0000313" key="2">
    <source>
        <dbReference type="EMBL" id="MPC46326.1"/>
    </source>
</evidence>
<accession>A0A5B7FLE4</accession>
<dbReference type="EMBL" id="VSRR010007152">
    <property type="protein sequence ID" value="MPC46326.1"/>
    <property type="molecule type" value="Genomic_DNA"/>
</dbReference>
<proteinExistence type="predicted"/>
<sequence>MSKRTSSYTVPSTPGDTRRTSRYSRAGSVLNMLQCCLTPGNKISRCESKRFPLTWCTPSPAALHSTLWVAVKAWITGGGSGKLPPFQLYYDDGRLFILKQKRPPLDKVRLPLLVPDLTDIYYPRQNRGTRQRCAFAIKVEWYSRVNINLKIVCSFKLHFI</sequence>
<keyword evidence="3" id="KW-1185">Reference proteome</keyword>
<organism evidence="2 3">
    <name type="scientific">Portunus trituberculatus</name>
    <name type="common">Swimming crab</name>
    <name type="synonym">Neptunus trituberculatus</name>
    <dbReference type="NCBI Taxonomy" id="210409"/>
    <lineage>
        <taxon>Eukaryota</taxon>
        <taxon>Metazoa</taxon>
        <taxon>Ecdysozoa</taxon>
        <taxon>Arthropoda</taxon>
        <taxon>Crustacea</taxon>
        <taxon>Multicrustacea</taxon>
        <taxon>Malacostraca</taxon>
        <taxon>Eumalacostraca</taxon>
        <taxon>Eucarida</taxon>
        <taxon>Decapoda</taxon>
        <taxon>Pleocyemata</taxon>
        <taxon>Brachyura</taxon>
        <taxon>Eubrachyura</taxon>
        <taxon>Portunoidea</taxon>
        <taxon>Portunidae</taxon>
        <taxon>Portuninae</taxon>
        <taxon>Portunus</taxon>
    </lineage>
</organism>
<feature type="region of interest" description="Disordered" evidence="1">
    <location>
        <begin position="1"/>
        <end position="21"/>
    </location>
</feature>
<evidence type="ECO:0000313" key="3">
    <source>
        <dbReference type="Proteomes" id="UP000324222"/>
    </source>
</evidence>
<gene>
    <name evidence="2" type="ORF">E2C01_040043</name>
</gene>
<protein>
    <submittedName>
        <fullName evidence="2">Uncharacterized protein</fullName>
    </submittedName>
</protein>
<reference evidence="2 3" key="1">
    <citation type="submission" date="2019-05" db="EMBL/GenBank/DDBJ databases">
        <title>Another draft genome of Portunus trituberculatus and its Hox gene families provides insights of decapod evolution.</title>
        <authorList>
            <person name="Jeong J.-H."/>
            <person name="Song I."/>
            <person name="Kim S."/>
            <person name="Choi T."/>
            <person name="Kim D."/>
            <person name="Ryu S."/>
            <person name="Kim W."/>
        </authorList>
    </citation>
    <scope>NUCLEOTIDE SEQUENCE [LARGE SCALE GENOMIC DNA]</scope>
    <source>
        <tissue evidence="2">Muscle</tissue>
    </source>
</reference>
<evidence type="ECO:0000256" key="1">
    <source>
        <dbReference type="SAM" id="MobiDB-lite"/>
    </source>
</evidence>
<comment type="caution">
    <text evidence="2">The sequence shown here is derived from an EMBL/GenBank/DDBJ whole genome shotgun (WGS) entry which is preliminary data.</text>
</comment>